<dbReference type="Pfam" id="PF12973">
    <property type="entry name" value="Cupin_7"/>
    <property type="match status" value="2"/>
</dbReference>
<feature type="domain" description="ChrR-like cupin" evidence="1">
    <location>
        <begin position="123"/>
        <end position="217"/>
    </location>
</feature>
<dbReference type="PANTHER" id="PTHR40112:SF1">
    <property type="entry name" value="H2HPP ISOMERASE"/>
    <property type="match status" value="1"/>
</dbReference>
<dbReference type="HOGENOM" id="CLU_1228073_0_0_7"/>
<dbReference type="AlphaFoldDB" id="W4LWG1"/>
<evidence type="ECO:0000313" key="2">
    <source>
        <dbReference type="EMBL" id="ETX02101.1"/>
    </source>
</evidence>
<gene>
    <name evidence="2" type="ORF">ETSY1_04810</name>
</gene>
<sequence>MATAQETIRSQIIPVSEISWQDMEAGIRMKKLWSHEETNRQALMVQIDAGTQLPMHRHLGNELVYVVEGAIQDEFGKLTAGNMGYRPDGCVHTVSSPNGATVIAIITGTTEPATERGDAPGSQVFELSELPWAEARPGVSQKKVLEEADPQRRVVLSRFAPGAQLPLHRHVGDELIYLIEGANADEAGVVATGNMNYRPNGCTHSVTTANGATVLAVVWGHTEPV</sequence>
<evidence type="ECO:0000313" key="3">
    <source>
        <dbReference type="Proteomes" id="UP000019141"/>
    </source>
</evidence>
<evidence type="ECO:0000259" key="1">
    <source>
        <dbReference type="Pfam" id="PF12973"/>
    </source>
</evidence>
<accession>W4LWG1</accession>
<dbReference type="Gene3D" id="2.60.120.10">
    <property type="entry name" value="Jelly Rolls"/>
    <property type="match status" value="2"/>
</dbReference>
<name>W4LWG1_ENTF1</name>
<keyword evidence="3" id="KW-1185">Reference proteome</keyword>
<dbReference type="PANTHER" id="PTHR40112">
    <property type="entry name" value="H2HPP ISOMERASE"/>
    <property type="match status" value="1"/>
</dbReference>
<dbReference type="InterPro" id="IPR014710">
    <property type="entry name" value="RmlC-like_jellyroll"/>
</dbReference>
<dbReference type="Proteomes" id="UP000019141">
    <property type="component" value="Unassembled WGS sequence"/>
</dbReference>
<dbReference type="InterPro" id="IPR011051">
    <property type="entry name" value="RmlC_Cupin_sf"/>
</dbReference>
<reference evidence="2 3" key="1">
    <citation type="journal article" date="2014" name="Nature">
        <title>An environmental bacterial taxon with a large and distinct metabolic repertoire.</title>
        <authorList>
            <person name="Wilson M.C."/>
            <person name="Mori T."/>
            <person name="Ruckert C."/>
            <person name="Uria A.R."/>
            <person name="Helf M.J."/>
            <person name="Takada K."/>
            <person name="Gernert C."/>
            <person name="Steffens U.A."/>
            <person name="Heycke N."/>
            <person name="Schmitt S."/>
            <person name="Rinke C."/>
            <person name="Helfrich E.J."/>
            <person name="Brachmann A.O."/>
            <person name="Gurgui C."/>
            <person name="Wakimoto T."/>
            <person name="Kracht M."/>
            <person name="Crusemann M."/>
            <person name="Hentschel U."/>
            <person name="Abe I."/>
            <person name="Matsunaga S."/>
            <person name="Kalinowski J."/>
            <person name="Takeyama H."/>
            <person name="Piel J."/>
        </authorList>
    </citation>
    <scope>NUCLEOTIDE SEQUENCE [LARGE SCALE GENOMIC DNA]</scope>
    <source>
        <strain evidence="3">TSY1</strain>
    </source>
</reference>
<proteinExistence type="predicted"/>
<comment type="caution">
    <text evidence="2">The sequence shown here is derived from an EMBL/GenBank/DDBJ whole genome shotgun (WGS) entry which is preliminary data.</text>
</comment>
<organism evidence="2 3">
    <name type="scientific">Entotheonella factor</name>
    <dbReference type="NCBI Taxonomy" id="1429438"/>
    <lineage>
        <taxon>Bacteria</taxon>
        <taxon>Pseudomonadati</taxon>
        <taxon>Nitrospinota/Tectimicrobiota group</taxon>
        <taxon>Candidatus Tectimicrobiota</taxon>
        <taxon>Candidatus Entotheonellia</taxon>
        <taxon>Candidatus Entotheonellales</taxon>
        <taxon>Candidatus Entotheonellaceae</taxon>
        <taxon>Candidatus Entotheonella</taxon>
    </lineage>
</organism>
<feature type="domain" description="ChrR-like cupin" evidence="1">
    <location>
        <begin position="12"/>
        <end position="106"/>
    </location>
</feature>
<dbReference type="SUPFAM" id="SSF51182">
    <property type="entry name" value="RmlC-like cupins"/>
    <property type="match status" value="2"/>
</dbReference>
<dbReference type="EMBL" id="AZHW01000176">
    <property type="protein sequence ID" value="ETX02101.1"/>
    <property type="molecule type" value="Genomic_DNA"/>
</dbReference>
<protein>
    <recommendedName>
        <fullName evidence="1">ChrR-like cupin domain-containing protein</fullName>
    </recommendedName>
</protein>
<dbReference type="InterPro" id="IPR025979">
    <property type="entry name" value="ChrR-like_cupin_dom"/>
</dbReference>
<dbReference type="InterPro" id="IPR052535">
    <property type="entry name" value="Bacilysin_H2HPP_isomerase"/>
</dbReference>